<evidence type="ECO:0008006" key="4">
    <source>
        <dbReference type="Google" id="ProtNLM"/>
    </source>
</evidence>
<evidence type="ECO:0000313" key="3">
    <source>
        <dbReference type="Proteomes" id="UP000826271"/>
    </source>
</evidence>
<gene>
    <name evidence="2" type="ORF">BUALT_Bualt15G0121400</name>
</gene>
<evidence type="ECO:0000313" key="2">
    <source>
        <dbReference type="EMBL" id="KAG8369150.1"/>
    </source>
</evidence>
<keyword evidence="3" id="KW-1185">Reference proteome</keyword>
<feature type="region of interest" description="Disordered" evidence="1">
    <location>
        <begin position="98"/>
        <end position="138"/>
    </location>
</feature>
<accession>A0AAV6WQA0</accession>
<reference evidence="2" key="1">
    <citation type="submission" date="2019-10" db="EMBL/GenBank/DDBJ databases">
        <authorList>
            <person name="Zhang R."/>
            <person name="Pan Y."/>
            <person name="Wang J."/>
            <person name="Ma R."/>
            <person name="Yu S."/>
        </authorList>
    </citation>
    <scope>NUCLEOTIDE SEQUENCE</scope>
    <source>
        <strain evidence="2">LA-IB0</strain>
        <tissue evidence="2">Leaf</tissue>
    </source>
</reference>
<name>A0AAV6WQA0_9LAMI</name>
<dbReference type="Proteomes" id="UP000826271">
    <property type="component" value="Unassembled WGS sequence"/>
</dbReference>
<sequence length="138" mass="15771">MCQKANEPLREYIQRFNTAGLEVPFANAKVLSNAFAQGLKDVDFFRSLAKNPAPSFDNQLARMEKYVNIEEVSKMKETEFPLIYFSWMRIRKWTWESGKKKDRDTIITKGKASRGPDNGGIDAKRYQQSGSSGIPVRS</sequence>
<evidence type="ECO:0000256" key="1">
    <source>
        <dbReference type="SAM" id="MobiDB-lite"/>
    </source>
</evidence>
<dbReference type="EMBL" id="WHWC01000015">
    <property type="protein sequence ID" value="KAG8369150.1"/>
    <property type="molecule type" value="Genomic_DNA"/>
</dbReference>
<proteinExistence type="predicted"/>
<dbReference type="AlphaFoldDB" id="A0AAV6WQA0"/>
<organism evidence="2 3">
    <name type="scientific">Buddleja alternifolia</name>
    <dbReference type="NCBI Taxonomy" id="168488"/>
    <lineage>
        <taxon>Eukaryota</taxon>
        <taxon>Viridiplantae</taxon>
        <taxon>Streptophyta</taxon>
        <taxon>Embryophyta</taxon>
        <taxon>Tracheophyta</taxon>
        <taxon>Spermatophyta</taxon>
        <taxon>Magnoliopsida</taxon>
        <taxon>eudicotyledons</taxon>
        <taxon>Gunneridae</taxon>
        <taxon>Pentapetalae</taxon>
        <taxon>asterids</taxon>
        <taxon>lamiids</taxon>
        <taxon>Lamiales</taxon>
        <taxon>Scrophulariaceae</taxon>
        <taxon>Buddlejeae</taxon>
        <taxon>Buddleja</taxon>
    </lineage>
</organism>
<comment type="caution">
    <text evidence="2">The sequence shown here is derived from an EMBL/GenBank/DDBJ whole genome shotgun (WGS) entry which is preliminary data.</text>
</comment>
<protein>
    <recommendedName>
        <fullName evidence="4">Retrotransposon gag domain-containing protein</fullName>
    </recommendedName>
</protein>